<proteinExistence type="predicted"/>
<dbReference type="Proteomes" id="UP001162972">
    <property type="component" value="Chromosome 5"/>
</dbReference>
<keyword evidence="2" id="KW-1185">Reference proteome</keyword>
<dbReference type="EMBL" id="JAPFFJ010000013">
    <property type="protein sequence ID" value="KAJ6413029.1"/>
    <property type="molecule type" value="Genomic_DNA"/>
</dbReference>
<evidence type="ECO:0000313" key="1">
    <source>
        <dbReference type="EMBL" id="KAJ6413029.1"/>
    </source>
</evidence>
<name>A0AAD6JZK6_9ROSI</name>
<evidence type="ECO:0000313" key="2">
    <source>
        <dbReference type="Proteomes" id="UP001162972"/>
    </source>
</evidence>
<reference evidence="1 2" key="1">
    <citation type="journal article" date="2023" name="Int. J. Mol. Sci.">
        <title>De Novo Assembly and Annotation of 11 Diverse Shrub Willow (Salix) Genomes Reveals Novel Gene Organization in Sex-Linked Regions.</title>
        <authorList>
            <person name="Hyden B."/>
            <person name="Feng K."/>
            <person name="Yates T.B."/>
            <person name="Jawdy S."/>
            <person name="Cereghino C."/>
            <person name="Smart L.B."/>
            <person name="Muchero W."/>
        </authorList>
    </citation>
    <scope>NUCLEOTIDE SEQUENCE [LARGE SCALE GENOMIC DNA]</scope>
    <source>
        <tissue evidence="1">Shoot tip</tissue>
    </source>
</reference>
<protein>
    <submittedName>
        <fullName evidence="1">Uncharacterized protein</fullName>
    </submittedName>
</protein>
<gene>
    <name evidence="1" type="ORF">OIU84_005945</name>
</gene>
<dbReference type="AlphaFoldDB" id="A0AAD6JZK6"/>
<organism evidence="1 2">
    <name type="scientific">Salix udensis</name>
    <dbReference type="NCBI Taxonomy" id="889485"/>
    <lineage>
        <taxon>Eukaryota</taxon>
        <taxon>Viridiplantae</taxon>
        <taxon>Streptophyta</taxon>
        <taxon>Embryophyta</taxon>
        <taxon>Tracheophyta</taxon>
        <taxon>Spermatophyta</taxon>
        <taxon>Magnoliopsida</taxon>
        <taxon>eudicotyledons</taxon>
        <taxon>Gunneridae</taxon>
        <taxon>Pentapetalae</taxon>
        <taxon>rosids</taxon>
        <taxon>fabids</taxon>
        <taxon>Malpighiales</taxon>
        <taxon>Salicaceae</taxon>
        <taxon>Saliceae</taxon>
        <taxon>Salix</taxon>
    </lineage>
</organism>
<accession>A0AAD6JZK6</accession>
<comment type="caution">
    <text evidence="1">The sequence shown here is derived from an EMBL/GenBank/DDBJ whole genome shotgun (WGS) entry which is preliminary data.</text>
</comment>
<sequence length="108" mass="10967">MPDILTYVQADISMTLVGRCPGTGWMAHCHAIRGPVTCRSSYVNTCGGVGGGGGGGVGVEGGGLTVKRRDRKCPYLPASDSKISPHGAQRKQLVVAACGMAAFYPGGG</sequence>